<evidence type="ECO:0000256" key="5">
    <source>
        <dbReference type="ARBA" id="ARBA00022692"/>
    </source>
</evidence>
<feature type="transmembrane region" description="Helical" evidence="8">
    <location>
        <begin position="99"/>
        <end position="124"/>
    </location>
</feature>
<keyword evidence="6 8" id="KW-1133">Transmembrane helix</keyword>
<evidence type="ECO:0000256" key="4">
    <source>
        <dbReference type="ARBA" id="ARBA00022519"/>
    </source>
</evidence>
<feature type="transmembrane region" description="Helical" evidence="8">
    <location>
        <begin position="235"/>
        <end position="258"/>
    </location>
</feature>
<keyword evidence="2 8" id="KW-0813">Transport</keyword>
<sequence length="279" mass="28877">MSARLARAALWTAGVLVAAWLVAPTLVVIPLSFTDKVSLTFPPTGWSTRWYANFFGDSAWTAALANSLLVGVLVAVVATTLGTAAAFGLSRWTNGRGAAAASVLLLAPMIVPGIILAIGIYAVFLKLGLAGTLVGFVAAHTVLAMPFVVVSVTASLRTFDERLETAAASLGAGRWATFRQVTLPLIMPGVVSGALFAFVTSFDEVVVSLFIQSPTLVTLPVQMYSSVTRETDPTLAAAATMILVLTTVLVGGGLTLAARACIEVGQSHSLIAAMRIVAS</sequence>
<dbReference type="PROSITE" id="PS50928">
    <property type="entry name" value="ABC_TM1"/>
    <property type="match status" value="1"/>
</dbReference>
<keyword evidence="4" id="KW-0997">Cell inner membrane</keyword>
<dbReference type="Proteomes" id="UP000660454">
    <property type="component" value="Unassembled WGS sequence"/>
</dbReference>
<dbReference type="CDD" id="cd06261">
    <property type="entry name" value="TM_PBP2"/>
    <property type="match status" value="1"/>
</dbReference>
<dbReference type="InterPro" id="IPR035906">
    <property type="entry name" value="MetI-like_sf"/>
</dbReference>
<feature type="domain" description="ABC transmembrane type-1" evidence="9">
    <location>
        <begin position="64"/>
        <end position="254"/>
    </location>
</feature>
<dbReference type="PANTHER" id="PTHR43357">
    <property type="entry name" value="INNER MEMBRANE ABC TRANSPORTER PERMEASE PROTEIN YDCV"/>
    <property type="match status" value="1"/>
</dbReference>
<dbReference type="EMBL" id="BOOF01000018">
    <property type="protein sequence ID" value="GIH62801.1"/>
    <property type="molecule type" value="Genomic_DNA"/>
</dbReference>
<name>A0ABQ4GMZ7_9ACTN</name>
<evidence type="ECO:0000256" key="6">
    <source>
        <dbReference type="ARBA" id="ARBA00022989"/>
    </source>
</evidence>
<reference evidence="10 11" key="1">
    <citation type="submission" date="2021-01" db="EMBL/GenBank/DDBJ databases">
        <title>Whole genome shotgun sequence of Microbispora siamensis NBRC 104113.</title>
        <authorList>
            <person name="Komaki H."/>
            <person name="Tamura T."/>
        </authorList>
    </citation>
    <scope>NUCLEOTIDE SEQUENCE [LARGE SCALE GENOMIC DNA]</scope>
    <source>
        <strain evidence="10 11">NBRC 104113</strain>
    </source>
</reference>
<keyword evidence="5 8" id="KW-0812">Transmembrane</keyword>
<keyword evidence="3" id="KW-1003">Cell membrane</keyword>
<evidence type="ECO:0000313" key="11">
    <source>
        <dbReference type="Proteomes" id="UP000660454"/>
    </source>
</evidence>
<evidence type="ECO:0000256" key="1">
    <source>
        <dbReference type="ARBA" id="ARBA00004429"/>
    </source>
</evidence>
<evidence type="ECO:0000313" key="10">
    <source>
        <dbReference type="EMBL" id="GIH62801.1"/>
    </source>
</evidence>
<comment type="subcellular location">
    <subcellularLocation>
        <location evidence="1">Cell inner membrane</location>
        <topology evidence="1">Multi-pass membrane protein</topology>
    </subcellularLocation>
    <subcellularLocation>
        <location evidence="8">Cell membrane</location>
        <topology evidence="8">Multi-pass membrane protein</topology>
    </subcellularLocation>
</comment>
<evidence type="ECO:0000256" key="7">
    <source>
        <dbReference type="ARBA" id="ARBA00023136"/>
    </source>
</evidence>
<comment type="similarity">
    <text evidence="8">Belongs to the binding-protein-dependent transport system permease family.</text>
</comment>
<comment type="caution">
    <text evidence="10">The sequence shown here is derived from an EMBL/GenBank/DDBJ whole genome shotgun (WGS) entry which is preliminary data.</text>
</comment>
<protein>
    <submittedName>
        <fullName evidence="10">Polyamine ABC transporter permease</fullName>
    </submittedName>
</protein>
<feature type="transmembrane region" description="Helical" evidence="8">
    <location>
        <begin position="130"/>
        <end position="156"/>
    </location>
</feature>
<gene>
    <name evidence="10" type="ORF">Msi02_36180</name>
</gene>
<dbReference type="InterPro" id="IPR000515">
    <property type="entry name" value="MetI-like"/>
</dbReference>
<keyword evidence="11" id="KW-1185">Reference proteome</keyword>
<evidence type="ECO:0000259" key="9">
    <source>
        <dbReference type="PROSITE" id="PS50928"/>
    </source>
</evidence>
<proteinExistence type="inferred from homology"/>
<dbReference type="Gene3D" id="1.10.3720.10">
    <property type="entry name" value="MetI-like"/>
    <property type="match status" value="1"/>
</dbReference>
<dbReference type="PANTHER" id="PTHR43357:SF4">
    <property type="entry name" value="INNER MEMBRANE ABC TRANSPORTER PERMEASE PROTEIN YDCV"/>
    <property type="match status" value="1"/>
</dbReference>
<organism evidence="10 11">
    <name type="scientific">Microbispora siamensis</name>
    <dbReference type="NCBI Taxonomy" id="564413"/>
    <lineage>
        <taxon>Bacteria</taxon>
        <taxon>Bacillati</taxon>
        <taxon>Actinomycetota</taxon>
        <taxon>Actinomycetes</taxon>
        <taxon>Streptosporangiales</taxon>
        <taxon>Streptosporangiaceae</taxon>
        <taxon>Microbispora</taxon>
    </lineage>
</organism>
<dbReference type="SUPFAM" id="SSF161098">
    <property type="entry name" value="MetI-like"/>
    <property type="match status" value="1"/>
</dbReference>
<keyword evidence="7 8" id="KW-0472">Membrane</keyword>
<dbReference type="Pfam" id="PF00528">
    <property type="entry name" value="BPD_transp_1"/>
    <property type="match status" value="1"/>
</dbReference>
<dbReference type="RefSeq" id="WP_204049401.1">
    <property type="nucleotide sequence ID" value="NZ_BOOF01000018.1"/>
</dbReference>
<evidence type="ECO:0000256" key="2">
    <source>
        <dbReference type="ARBA" id="ARBA00022448"/>
    </source>
</evidence>
<evidence type="ECO:0000256" key="3">
    <source>
        <dbReference type="ARBA" id="ARBA00022475"/>
    </source>
</evidence>
<evidence type="ECO:0000256" key="8">
    <source>
        <dbReference type="RuleBase" id="RU363032"/>
    </source>
</evidence>
<feature type="transmembrane region" description="Helical" evidence="8">
    <location>
        <begin position="177"/>
        <end position="199"/>
    </location>
</feature>
<feature type="transmembrane region" description="Helical" evidence="8">
    <location>
        <begin position="58"/>
        <end position="87"/>
    </location>
</feature>
<accession>A0ABQ4GMZ7</accession>